<dbReference type="PANTHER" id="PTHR42938:SF9">
    <property type="entry name" value="FORMATE DEHYDROGENASE 1"/>
    <property type="match status" value="1"/>
</dbReference>
<protein>
    <submittedName>
        <fullName evidence="6">Formate dehydrogenase</fullName>
        <ecNumber evidence="6">1.17.1.9</ecNumber>
    </submittedName>
</protein>
<dbReference type="GO" id="GO:0008863">
    <property type="term" value="F:formate dehydrogenase (NAD+) activity"/>
    <property type="evidence" value="ECO:0007669"/>
    <property type="project" value="UniProtKB-EC"/>
</dbReference>
<dbReference type="PROSITE" id="PS00065">
    <property type="entry name" value="D_2_HYDROXYACID_DH_1"/>
    <property type="match status" value="1"/>
</dbReference>
<sequence>MKIVAVLYPGGEIAKRTPAILGSAENALGLTNFLKDKGHEFIVLTDKEEELDKHISTTDILITTPFWPAYVTKERISKASNLKLILTAGVGSDHIDLAAAASSKITVAEITGSNVVSVAEQVVMHILALVRNYIPAYKQVIEGRWDIAEIASNAHDLEDKVVGIIGMGRIGQRVCERLKAFDVKMLYHDQIPLRTAEEFVLGVRYTPRDQIVEQADVITINTPLTPETDGMFNRDLLFKMKKGAYLVNTARGKIVDTHALVESLEEGHLAGYAGDVWYPQPATGDHPWRHMPNHAMVPHYSGTTLEAQNRYANGIKDCLMRFLENRPLEQQYLIVDKGGVVSPSYSYAFKK</sequence>
<dbReference type="InterPro" id="IPR006139">
    <property type="entry name" value="D-isomer_2_OHA_DH_cat_dom"/>
</dbReference>
<dbReference type="SUPFAM" id="SSF52283">
    <property type="entry name" value="Formate/glycerate dehydrogenase catalytic domain-like"/>
    <property type="match status" value="1"/>
</dbReference>
<evidence type="ECO:0000313" key="7">
    <source>
        <dbReference type="Proteomes" id="UP000058925"/>
    </source>
</evidence>
<dbReference type="KEGG" id="taa:NMY3_00092"/>
<dbReference type="NCBIfam" id="NF005750">
    <property type="entry name" value="PRK07574.1"/>
    <property type="match status" value="1"/>
</dbReference>
<dbReference type="PROSITE" id="PS00670">
    <property type="entry name" value="D_2_HYDROXYACID_DH_2"/>
    <property type="match status" value="1"/>
</dbReference>
<evidence type="ECO:0000256" key="2">
    <source>
        <dbReference type="ARBA" id="ARBA00023027"/>
    </source>
</evidence>
<feature type="domain" description="D-isomer specific 2-hydroxyacid dehydrogenase NAD-binding" evidence="5">
    <location>
        <begin position="123"/>
        <end position="300"/>
    </location>
</feature>
<keyword evidence="1 3" id="KW-0560">Oxidoreductase</keyword>
<keyword evidence="2" id="KW-0520">NAD</keyword>
<dbReference type="Pfam" id="PF02826">
    <property type="entry name" value="2-Hacid_dh_C"/>
    <property type="match status" value="1"/>
</dbReference>
<dbReference type="PANTHER" id="PTHR42938">
    <property type="entry name" value="FORMATE DEHYDROGENASE 1"/>
    <property type="match status" value="1"/>
</dbReference>
<dbReference type="InterPro" id="IPR036291">
    <property type="entry name" value="NAD(P)-bd_dom_sf"/>
</dbReference>
<dbReference type="Proteomes" id="UP000058925">
    <property type="component" value="Chromosome"/>
</dbReference>
<proteinExistence type="inferred from homology"/>
<dbReference type="EC" id="1.17.1.9" evidence="6"/>
<dbReference type="InterPro" id="IPR006140">
    <property type="entry name" value="D-isomer_DH_NAD-bd"/>
</dbReference>
<dbReference type="GO" id="GO:0016616">
    <property type="term" value="F:oxidoreductase activity, acting on the CH-OH group of donors, NAD or NADP as acceptor"/>
    <property type="evidence" value="ECO:0007669"/>
    <property type="project" value="InterPro"/>
</dbReference>
<feature type="domain" description="D-isomer specific 2-hydroxyacid dehydrogenase catalytic" evidence="4">
    <location>
        <begin position="32"/>
        <end position="329"/>
    </location>
</feature>
<evidence type="ECO:0000256" key="1">
    <source>
        <dbReference type="ARBA" id="ARBA00023002"/>
    </source>
</evidence>
<dbReference type="SUPFAM" id="SSF51735">
    <property type="entry name" value="NAD(P)-binding Rossmann-fold domains"/>
    <property type="match status" value="1"/>
</dbReference>
<reference evidence="7" key="1">
    <citation type="submission" date="2015-10" db="EMBL/GenBank/DDBJ databases">
        <title>Niche specialization of a soil ammonia-oxidizing archaeon, Candidatus Nitrosocosmicus oleophilus.</title>
        <authorList>
            <person name="Jung M.-Y."/>
            <person name="Rhee S.-K."/>
        </authorList>
    </citation>
    <scope>NUCLEOTIDE SEQUENCE [LARGE SCALE GENOMIC DNA]</scope>
    <source>
        <strain evidence="7">MY3</strain>
    </source>
</reference>
<dbReference type="RefSeq" id="WP_196816994.1">
    <property type="nucleotide sequence ID" value="NZ_CP012850.1"/>
</dbReference>
<dbReference type="EMBL" id="CP012850">
    <property type="protein sequence ID" value="ALI34306.1"/>
    <property type="molecule type" value="Genomic_DNA"/>
</dbReference>
<dbReference type="GO" id="GO:0032787">
    <property type="term" value="P:monocarboxylic acid metabolic process"/>
    <property type="evidence" value="ECO:0007669"/>
    <property type="project" value="UniProtKB-ARBA"/>
</dbReference>
<accession>A0A654LUU9</accession>
<dbReference type="FunFam" id="3.40.50.720:FF:000057">
    <property type="entry name" value="Formate dehydrogenase"/>
    <property type="match status" value="1"/>
</dbReference>
<dbReference type="OrthoDB" id="7437at2157"/>
<dbReference type="GeneID" id="60420314"/>
<organism evidence="6 7">
    <name type="scientific">Candidatus Nitrosocosmicus oleophilus</name>
    <dbReference type="NCBI Taxonomy" id="1353260"/>
    <lineage>
        <taxon>Archaea</taxon>
        <taxon>Nitrososphaerota</taxon>
        <taxon>Nitrososphaeria</taxon>
        <taxon>Nitrososphaerales</taxon>
        <taxon>Nitrososphaeraceae</taxon>
        <taxon>Candidatus Nitrosocosmicus</taxon>
    </lineage>
</organism>
<dbReference type="AlphaFoldDB" id="A0A654LUU9"/>
<dbReference type="Pfam" id="PF00389">
    <property type="entry name" value="2-Hacid_dh"/>
    <property type="match status" value="1"/>
</dbReference>
<dbReference type="InterPro" id="IPR029752">
    <property type="entry name" value="D-isomer_DH_CS1"/>
</dbReference>
<dbReference type="PROSITE" id="PS00671">
    <property type="entry name" value="D_2_HYDROXYACID_DH_3"/>
    <property type="match status" value="1"/>
</dbReference>
<name>A0A654LUU9_9ARCH</name>
<evidence type="ECO:0000259" key="5">
    <source>
        <dbReference type="Pfam" id="PF02826"/>
    </source>
</evidence>
<keyword evidence="7" id="KW-1185">Reference proteome</keyword>
<evidence type="ECO:0000313" key="6">
    <source>
        <dbReference type="EMBL" id="ALI34306.1"/>
    </source>
</evidence>
<gene>
    <name evidence="6" type="ORF">NMY3_00092</name>
</gene>
<comment type="similarity">
    <text evidence="3">Belongs to the D-isomer specific 2-hydroxyacid dehydrogenase family.</text>
</comment>
<evidence type="ECO:0000259" key="4">
    <source>
        <dbReference type="Pfam" id="PF00389"/>
    </source>
</evidence>
<dbReference type="InterPro" id="IPR029753">
    <property type="entry name" value="D-isomer_DH_CS"/>
</dbReference>
<evidence type="ECO:0000256" key="3">
    <source>
        <dbReference type="RuleBase" id="RU003719"/>
    </source>
</evidence>
<dbReference type="Gene3D" id="3.40.50.720">
    <property type="entry name" value="NAD(P)-binding Rossmann-like Domain"/>
    <property type="match status" value="2"/>
</dbReference>
<dbReference type="GO" id="GO:0051287">
    <property type="term" value="F:NAD binding"/>
    <property type="evidence" value="ECO:0007669"/>
    <property type="project" value="InterPro"/>
</dbReference>